<evidence type="ECO:0000313" key="12">
    <source>
        <dbReference type="Proteomes" id="UP000059074"/>
    </source>
</evidence>
<keyword evidence="6 8" id="KW-0315">Glutamine amidotransferase</keyword>
<dbReference type="InterPro" id="IPR006426">
    <property type="entry name" value="Asn_synth_AEB"/>
</dbReference>
<dbReference type="RefSeq" id="WP_068460233.1">
    <property type="nucleotide sequence ID" value="NZ_LMTR01000031.1"/>
</dbReference>
<dbReference type="GO" id="GO:0005524">
    <property type="term" value="F:ATP binding"/>
    <property type="evidence" value="ECO:0007669"/>
    <property type="project" value="UniProtKB-KW"/>
</dbReference>
<dbReference type="Gene3D" id="3.60.20.10">
    <property type="entry name" value="Glutamine Phosphoribosylpyrophosphate, subunit 1, domain 1"/>
    <property type="match status" value="1"/>
</dbReference>
<protein>
    <recommendedName>
        <fullName evidence="3">asparagine synthase (glutamine-hydrolyzing)</fullName>
        <ecNumber evidence="3">6.3.5.4</ecNumber>
    </recommendedName>
</protein>
<dbReference type="NCBIfam" id="TIGR01536">
    <property type="entry name" value="asn_synth_AEB"/>
    <property type="match status" value="1"/>
</dbReference>
<dbReference type="GO" id="GO:0004066">
    <property type="term" value="F:asparagine synthase (glutamine-hydrolyzing) activity"/>
    <property type="evidence" value="ECO:0007669"/>
    <property type="project" value="UniProtKB-EC"/>
</dbReference>
<dbReference type="PIRSF" id="PIRSF001589">
    <property type="entry name" value="Asn_synthetase_glu-h"/>
    <property type="match status" value="1"/>
</dbReference>
<gene>
    <name evidence="11" type="ORF">APY04_0992</name>
</gene>
<dbReference type="PANTHER" id="PTHR43284">
    <property type="entry name" value="ASPARAGINE SYNTHETASE (GLUTAMINE-HYDROLYZING)"/>
    <property type="match status" value="1"/>
</dbReference>
<accession>A0A109BKQ2</accession>
<evidence type="ECO:0000256" key="3">
    <source>
        <dbReference type="ARBA" id="ARBA00012737"/>
    </source>
</evidence>
<dbReference type="InterPro" id="IPR051786">
    <property type="entry name" value="ASN_synthetase/amidase"/>
</dbReference>
<evidence type="ECO:0000256" key="5">
    <source>
        <dbReference type="ARBA" id="ARBA00022840"/>
    </source>
</evidence>
<evidence type="ECO:0000256" key="6">
    <source>
        <dbReference type="ARBA" id="ARBA00022962"/>
    </source>
</evidence>
<dbReference type="InterPro" id="IPR014729">
    <property type="entry name" value="Rossmann-like_a/b/a_fold"/>
</dbReference>
<dbReference type="SUPFAM" id="SSF56235">
    <property type="entry name" value="N-terminal nucleophile aminohydrolases (Ntn hydrolases)"/>
    <property type="match status" value="1"/>
</dbReference>
<comment type="similarity">
    <text evidence="2">Belongs to the asparagine synthetase family.</text>
</comment>
<keyword evidence="11" id="KW-0436">Ligase</keyword>
<evidence type="ECO:0000256" key="2">
    <source>
        <dbReference type="ARBA" id="ARBA00005752"/>
    </source>
</evidence>
<keyword evidence="12" id="KW-1185">Reference proteome</keyword>
<dbReference type="PROSITE" id="PS51278">
    <property type="entry name" value="GATASE_TYPE_2"/>
    <property type="match status" value="1"/>
</dbReference>
<dbReference type="InterPro" id="IPR029055">
    <property type="entry name" value="Ntn_hydrolases_N"/>
</dbReference>
<evidence type="ECO:0000259" key="10">
    <source>
        <dbReference type="PROSITE" id="PS51278"/>
    </source>
</evidence>
<keyword evidence="5 9" id="KW-0067">ATP-binding</keyword>
<evidence type="ECO:0000256" key="7">
    <source>
        <dbReference type="ARBA" id="ARBA00048741"/>
    </source>
</evidence>
<dbReference type="GO" id="GO:0006529">
    <property type="term" value="P:asparagine biosynthetic process"/>
    <property type="evidence" value="ECO:0007669"/>
    <property type="project" value="UniProtKB-KW"/>
</dbReference>
<dbReference type="Pfam" id="PF00733">
    <property type="entry name" value="Asn_synthase"/>
    <property type="match status" value="1"/>
</dbReference>
<dbReference type="CDD" id="cd01991">
    <property type="entry name" value="Asn_synthase_B_C"/>
    <property type="match status" value="1"/>
</dbReference>
<dbReference type="OrthoDB" id="9763290at2"/>
<evidence type="ECO:0000256" key="9">
    <source>
        <dbReference type="PIRSR" id="PIRSR001589-2"/>
    </source>
</evidence>
<evidence type="ECO:0000256" key="4">
    <source>
        <dbReference type="ARBA" id="ARBA00022741"/>
    </source>
</evidence>
<dbReference type="STRING" id="121290.APY04_0992"/>
<dbReference type="InterPro" id="IPR033738">
    <property type="entry name" value="AsnB_N"/>
</dbReference>
<comment type="catalytic activity">
    <reaction evidence="7">
        <text>L-aspartate + L-glutamine + ATP + H2O = L-asparagine + L-glutamate + AMP + diphosphate + H(+)</text>
        <dbReference type="Rhea" id="RHEA:12228"/>
        <dbReference type="ChEBI" id="CHEBI:15377"/>
        <dbReference type="ChEBI" id="CHEBI:15378"/>
        <dbReference type="ChEBI" id="CHEBI:29985"/>
        <dbReference type="ChEBI" id="CHEBI:29991"/>
        <dbReference type="ChEBI" id="CHEBI:30616"/>
        <dbReference type="ChEBI" id="CHEBI:33019"/>
        <dbReference type="ChEBI" id="CHEBI:58048"/>
        <dbReference type="ChEBI" id="CHEBI:58359"/>
        <dbReference type="ChEBI" id="CHEBI:456215"/>
        <dbReference type="EC" id="6.3.5.4"/>
    </reaction>
</comment>
<dbReference type="EC" id="6.3.5.4" evidence="3"/>
<name>A0A109BKQ2_HYPSL</name>
<dbReference type="CDD" id="cd00712">
    <property type="entry name" value="AsnB"/>
    <property type="match status" value="1"/>
</dbReference>
<evidence type="ECO:0000256" key="1">
    <source>
        <dbReference type="ARBA" id="ARBA00005187"/>
    </source>
</evidence>
<keyword evidence="4 9" id="KW-0547">Nucleotide-binding</keyword>
<keyword evidence="8" id="KW-0028">Amino-acid biosynthesis</keyword>
<comment type="caution">
    <text evidence="11">The sequence shown here is derived from an EMBL/GenBank/DDBJ whole genome shotgun (WGS) entry which is preliminary data.</text>
</comment>
<dbReference type="GO" id="GO:0005829">
    <property type="term" value="C:cytosol"/>
    <property type="evidence" value="ECO:0007669"/>
    <property type="project" value="TreeGrafter"/>
</dbReference>
<proteinExistence type="inferred from homology"/>
<dbReference type="SUPFAM" id="SSF52402">
    <property type="entry name" value="Adenine nucleotide alpha hydrolases-like"/>
    <property type="match status" value="1"/>
</dbReference>
<dbReference type="EMBL" id="LMTR01000031">
    <property type="protein sequence ID" value="KWT70548.1"/>
    <property type="molecule type" value="Genomic_DNA"/>
</dbReference>
<dbReference type="AlphaFoldDB" id="A0A109BKQ2"/>
<dbReference type="InterPro" id="IPR001962">
    <property type="entry name" value="Asn_synthase"/>
</dbReference>
<feature type="active site" description="For GATase activity" evidence="8">
    <location>
        <position position="2"/>
    </location>
</feature>
<dbReference type="InterPro" id="IPR017932">
    <property type="entry name" value="GATase_2_dom"/>
</dbReference>
<dbReference type="Gene3D" id="3.40.50.620">
    <property type="entry name" value="HUPs"/>
    <property type="match status" value="1"/>
</dbReference>
<dbReference type="Pfam" id="PF13537">
    <property type="entry name" value="GATase_7"/>
    <property type="match status" value="1"/>
</dbReference>
<dbReference type="Proteomes" id="UP000059074">
    <property type="component" value="Unassembled WGS sequence"/>
</dbReference>
<comment type="pathway">
    <text evidence="1">Amino-acid biosynthesis; L-asparagine biosynthesis; L-asparagine from L-aspartate (L-Gln route): step 1/1.</text>
</comment>
<feature type="domain" description="Glutamine amidotransferase type-2" evidence="10">
    <location>
        <begin position="2"/>
        <end position="213"/>
    </location>
</feature>
<sequence>MCGIAGFVRTDGGPAERAIIERMTDAVRHRGPDGSGHFVDGPLALGHRRLSILDLSEHGAQPMHDARDALVLTFNGEIYNYLEIRDELRAEGYTFRSDTDSEVILAAYDRWGEACVNRFNGMWAFAIFDRQRHRLFLSRDRFGIKPLYYYENSSVFAFGSEIRQLLPFCDRVGANMDVVQTFLVTSFSDLDNRTYFKDIRCLPAGHSATFDLERNYFTIQRYYEVSRREEIGKLSISDATKQFLGLFEDAVRLRLRSDVKVGTCLSGGLDSSSVAATASGIYRQAAEGRFGAITAVSEQSSNNEENFAEMVVRSSDLDWHRAQPSYEDFVSSLPGVVEAQEEPFGSPSLTMQHFVMKTARDNGIVVLLDGQGGDETLLGYEKYYAAYIATAFRRDGVGATIAALRASARNNAKMHPFNMAKYVVGALVAPARYAFYKRRHRHFNQHAPMPTALSAFSKSCLDSFRLQKLEIESTNLPVLLRYEDKNSMAHSVEARLPFLDYRLLEMSLSLPDRYKIRDGWSKWILRKAMSDRLPEKVVWRKNKFGFEAPEDIWLSKHADEMHRTVMASALLREMTPAAQLEKAMQRLDKRSRWRLYSVALWERQFSVSA</sequence>
<reference evidence="11 12" key="1">
    <citation type="submission" date="2015-10" db="EMBL/GenBank/DDBJ databases">
        <title>Transcriptomic analysis of a linuron degrading triple-species bacterial consortium.</title>
        <authorList>
            <person name="Albers P."/>
        </authorList>
    </citation>
    <scope>NUCLEOTIDE SEQUENCE [LARGE SCALE GENOMIC DNA]</scope>
    <source>
        <strain evidence="11 12">WDL6</strain>
    </source>
</reference>
<organism evidence="11 12">
    <name type="scientific">Hyphomicrobium sulfonivorans</name>
    <dbReference type="NCBI Taxonomy" id="121290"/>
    <lineage>
        <taxon>Bacteria</taxon>
        <taxon>Pseudomonadati</taxon>
        <taxon>Pseudomonadota</taxon>
        <taxon>Alphaproteobacteria</taxon>
        <taxon>Hyphomicrobiales</taxon>
        <taxon>Hyphomicrobiaceae</taxon>
        <taxon>Hyphomicrobium</taxon>
    </lineage>
</organism>
<evidence type="ECO:0000313" key="11">
    <source>
        <dbReference type="EMBL" id="KWT70548.1"/>
    </source>
</evidence>
<dbReference type="PANTHER" id="PTHR43284:SF1">
    <property type="entry name" value="ASPARAGINE SYNTHETASE"/>
    <property type="match status" value="1"/>
</dbReference>
<evidence type="ECO:0000256" key="8">
    <source>
        <dbReference type="PIRSR" id="PIRSR001589-1"/>
    </source>
</evidence>
<keyword evidence="8" id="KW-0061">Asparagine biosynthesis</keyword>
<feature type="binding site" evidence="9">
    <location>
        <position position="100"/>
    </location>
    <ligand>
        <name>L-glutamine</name>
        <dbReference type="ChEBI" id="CHEBI:58359"/>
    </ligand>
</feature>
<dbReference type="PATRIC" id="fig|121290.4.peg.3097"/>